<dbReference type="AlphaFoldDB" id="A0A392S5S6"/>
<accession>A0A392S5S6</accession>
<name>A0A392S5S6_9FABA</name>
<dbReference type="Proteomes" id="UP000265520">
    <property type="component" value="Unassembled WGS sequence"/>
</dbReference>
<reference evidence="1 2" key="1">
    <citation type="journal article" date="2018" name="Front. Plant Sci.">
        <title>Red Clover (Trifolium pratense) and Zigzag Clover (T. medium) - A Picture of Genomic Similarities and Differences.</title>
        <authorList>
            <person name="Dluhosova J."/>
            <person name="Istvanek J."/>
            <person name="Nedelnik J."/>
            <person name="Repkova J."/>
        </authorList>
    </citation>
    <scope>NUCLEOTIDE SEQUENCE [LARGE SCALE GENOMIC DNA]</scope>
    <source>
        <strain evidence="2">cv. 10/8</strain>
        <tissue evidence="1">Leaf</tissue>
    </source>
</reference>
<evidence type="ECO:0000313" key="2">
    <source>
        <dbReference type="Proteomes" id="UP000265520"/>
    </source>
</evidence>
<dbReference type="EMBL" id="LXQA010314684">
    <property type="protein sequence ID" value="MCI43245.1"/>
    <property type="molecule type" value="Genomic_DNA"/>
</dbReference>
<keyword evidence="2" id="KW-1185">Reference proteome</keyword>
<organism evidence="1 2">
    <name type="scientific">Trifolium medium</name>
    <dbReference type="NCBI Taxonomy" id="97028"/>
    <lineage>
        <taxon>Eukaryota</taxon>
        <taxon>Viridiplantae</taxon>
        <taxon>Streptophyta</taxon>
        <taxon>Embryophyta</taxon>
        <taxon>Tracheophyta</taxon>
        <taxon>Spermatophyta</taxon>
        <taxon>Magnoliopsida</taxon>
        <taxon>eudicotyledons</taxon>
        <taxon>Gunneridae</taxon>
        <taxon>Pentapetalae</taxon>
        <taxon>rosids</taxon>
        <taxon>fabids</taxon>
        <taxon>Fabales</taxon>
        <taxon>Fabaceae</taxon>
        <taxon>Papilionoideae</taxon>
        <taxon>50 kb inversion clade</taxon>
        <taxon>NPAAA clade</taxon>
        <taxon>Hologalegina</taxon>
        <taxon>IRL clade</taxon>
        <taxon>Trifolieae</taxon>
        <taxon>Trifolium</taxon>
    </lineage>
</organism>
<evidence type="ECO:0000313" key="1">
    <source>
        <dbReference type="EMBL" id="MCI43245.1"/>
    </source>
</evidence>
<protein>
    <submittedName>
        <fullName evidence="1">Uncharacterized protein</fullName>
    </submittedName>
</protein>
<feature type="non-terminal residue" evidence="1">
    <location>
        <position position="36"/>
    </location>
</feature>
<proteinExistence type="predicted"/>
<sequence>MSVATARGVSDETLSVATAPALRGFSRSGPTTLCGE</sequence>
<comment type="caution">
    <text evidence="1">The sequence shown here is derived from an EMBL/GenBank/DDBJ whole genome shotgun (WGS) entry which is preliminary data.</text>
</comment>